<reference evidence="5 6" key="1">
    <citation type="submission" date="2020-08" db="EMBL/GenBank/DDBJ databases">
        <title>Aphidius gifuensis genome sequencing and assembly.</title>
        <authorList>
            <person name="Du Z."/>
        </authorList>
    </citation>
    <scope>NUCLEOTIDE SEQUENCE [LARGE SCALE GENOMIC DNA]</scope>
    <source>
        <strain evidence="5">YNYX2018</strain>
        <tissue evidence="5">Adults</tissue>
    </source>
</reference>
<dbReference type="EMBL" id="JACMRX010000005">
    <property type="protein sequence ID" value="KAF7989595.1"/>
    <property type="molecule type" value="Genomic_DNA"/>
</dbReference>
<organism evidence="5 6">
    <name type="scientific">Aphidius gifuensis</name>
    <name type="common">Parasitoid wasp</name>
    <dbReference type="NCBI Taxonomy" id="684658"/>
    <lineage>
        <taxon>Eukaryota</taxon>
        <taxon>Metazoa</taxon>
        <taxon>Ecdysozoa</taxon>
        <taxon>Arthropoda</taxon>
        <taxon>Hexapoda</taxon>
        <taxon>Insecta</taxon>
        <taxon>Pterygota</taxon>
        <taxon>Neoptera</taxon>
        <taxon>Endopterygota</taxon>
        <taxon>Hymenoptera</taxon>
        <taxon>Apocrita</taxon>
        <taxon>Ichneumonoidea</taxon>
        <taxon>Braconidae</taxon>
        <taxon>Aphidiinae</taxon>
        <taxon>Aphidius</taxon>
    </lineage>
</organism>
<evidence type="ECO:0000256" key="2">
    <source>
        <dbReference type="ARBA" id="ARBA00023136"/>
    </source>
</evidence>
<keyword evidence="6" id="KW-1185">Reference proteome</keyword>
<comment type="subcellular location">
    <subcellularLocation>
        <location evidence="4">Peroxisome membrane</location>
    </subcellularLocation>
</comment>
<dbReference type="AlphaFoldDB" id="A0A834XMC0"/>
<dbReference type="PANTHER" id="PTHR12652">
    <property type="entry name" value="PEROXISOMAL BIOGENESIS FACTOR 11"/>
    <property type="match status" value="1"/>
</dbReference>
<proteinExistence type="predicted"/>
<evidence type="ECO:0000313" key="6">
    <source>
        <dbReference type="Proteomes" id="UP000639338"/>
    </source>
</evidence>
<evidence type="ECO:0000313" key="5">
    <source>
        <dbReference type="EMBL" id="KAF7989595.1"/>
    </source>
</evidence>
<sequence>MDLLIKLNNQTAGRDKLIRLFQYGSKAGWYYTPSNYSTRSSIDVLKSLEYTFSSFRKLLRLGRCLDSLYSALSTMNYPDVVIRITLTISKITNALYLLADHITWIGRAGVFRVDLEKWNSIGNKYWLLTIIINITRDIYEILQIIENNNKLKKKIISKKQMIHHNIYDINNHKDVFLDTVKNICDLFIPLNSLGYTKLSPGMIGLLGFVSSAVGIYCIIDPISKLTPA</sequence>
<accession>A0A834XMC0</accession>
<keyword evidence="1" id="KW-0962">Peroxisome biogenesis</keyword>
<gene>
    <name evidence="5" type="ORF">HCN44_008269</name>
</gene>
<dbReference type="GO" id="GO:0005778">
    <property type="term" value="C:peroxisomal membrane"/>
    <property type="evidence" value="ECO:0007669"/>
    <property type="project" value="UniProtKB-SubCell"/>
</dbReference>
<dbReference type="InterPro" id="IPR008733">
    <property type="entry name" value="PEX11"/>
</dbReference>
<dbReference type="Pfam" id="PF05648">
    <property type="entry name" value="PEX11"/>
    <property type="match status" value="1"/>
</dbReference>
<comment type="caution">
    <text evidence="5">The sequence shown here is derived from an EMBL/GenBank/DDBJ whole genome shotgun (WGS) entry which is preliminary data.</text>
</comment>
<evidence type="ECO:0000256" key="3">
    <source>
        <dbReference type="ARBA" id="ARBA00023140"/>
    </source>
</evidence>
<protein>
    <submittedName>
        <fullName evidence="5">Uncharacterized protein</fullName>
    </submittedName>
</protein>
<dbReference type="GO" id="GO:0016559">
    <property type="term" value="P:peroxisome fission"/>
    <property type="evidence" value="ECO:0007669"/>
    <property type="project" value="InterPro"/>
</dbReference>
<dbReference type="OrthoDB" id="411017at2759"/>
<dbReference type="PANTHER" id="PTHR12652:SF50">
    <property type="entry name" value="PEROXIN 11"/>
    <property type="match status" value="1"/>
</dbReference>
<evidence type="ECO:0000256" key="1">
    <source>
        <dbReference type="ARBA" id="ARBA00022593"/>
    </source>
</evidence>
<keyword evidence="3" id="KW-0576">Peroxisome</keyword>
<dbReference type="Proteomes" id="UP000639338">
    <property type="component" value="Unassembled WGS sequence"/>
</dbReference>
<keyword evidence="2" id="KW-0472">Membrane</keyword>
<evidence type="ECO:0000256" key="4">
    <source>
        <dbReference type="ARBA" id="ARBA00046271"/>
    </source>
</evidence>
<name>A0A834XMC0_APHGI</name>